<sequence>MKKAEVKVLLRMTRGMDPETVQQLEKYSQMVAQGLKNIQVEQKLGLLNDKQKDAKIGSLAKMTLNTVMDIAKKL</sequence>
<protein>
    <submittedName>
        <fullName evidence="1">Uncharacterized protein</fullName>
    </submittedName>
</protein>
<gene>
    <name evidence="1" type="ORF">KFV11_05275</name>
</gene>
<dbReference type="EMBL" id="CP073809">
    <property type="protein sequence ID" value="UTH14762.1"/>
    <property type="molecule type" value="Genomic_DNA"/>
</dbReference>
<dbReference type="KEGG" id="mequ:KFV11_05275"/>
<dbReference type="AlphaFoldDB" id="A0A9Q9BWP6"/>
<evidence type="ECO:0000313" key="1">
    <source>
        <dbReference type="EMBL" id="UTH14762.1"/>
    </source>
</evidence>
<name>A0A9Q9BWP6_9STAP</name>
<dbReference type="RefSeq" id="WP_254250540.1">
    <property type="nucleotide sequence ID" value="NZ_CP073809.1"/>
</dbReference>
<organism evidence="1 2">
    <name type="scientific">Macrococcus equipercicus</name>
    <dbReference type="NCBI Taxonomy" id="69967"/>
    <lineage>
        <taxon>Bacteria</taxon>
        <taxon>Bacillati</taxon>
        <taxon>Bacillota</taxon>
        <taxon>Bacilli</taxon>
        <taxon>Bacillales</taxon>
        <taxon>Staphylococcaceae</taxon>
        <taxon>Macrococcus</taxon>
    </lineage>
</organism>
<dbReference type="Proteomes" id="UP001057381">
    <property type="component" value="Chromosome"/>
</dbReference>
<reference evidence="1" key="1">
    <citation type="submission" date="2021-04" db="EMBL/GenBank/DDBJ databases">
        <title>Complete Genome Sequences of Macrococcus spp. from dog and cattle.</title>
        <authorList>
            <person name="Schwendener S."/>
            <person name="Perreten V."/>
        </authorList>
    </citation>
    <scope>NUCLEOTIDE SEQUENCE</scope>
    <source>
        <strain evidence="1">Epi0143-OL</strain>
    </source>
</reference>
<accession>A0A9Q9BWP6</accession>
<proteinExistence type="predicted"/>
<evidence type="ECO:0000313" key="2">
    <source>
        <dbReference type="Proteomes" id="UP001057381"/>
    </source>
</evidence>